<dbReference type="RefSeq" id="XP_033530487.1">
    <property type="nucleotide sequence ID" value="XM_033674371.1"/>
</dbReference>
<dbReference type="AlphaFoldDB" id="A0A6G1FT02"/>
<dbReference type="PANTHER" id="PTHR28187">
    <property type="entry name" value="PROTEIN RCR1-RELATED"/>
    <property type="match status" value="1"/>
</dbReference>
<evidence type="ECO:0000256" key="1">
    <source>
        <dbReference type="SAM" id="MobiDB-lite"/>
    </source>
</evidence>
<dbReference type="InterPro" id="IPR020999">
    <property type="entry name" value="Chitin_synth_reg_RCR"/>
</dbReference>
<proteinExistence type="predicted"/>
<sequence length="131" mass="14546">MSTTYLAARDDVRDPNNPKCYTNSRGDYKCDKNSAWWSWGRWLIFGIIAALVIIAILVILRLYARRRIRRGQQPIAGTAWIAGNPKNAPPKDIASSIESGSRQGTGYGNSPYGQSTYGNQGPPEYPLQGRN</sequence>
<organism evidence="3">
    <name type="scientific">Eremomyces bilateralis CBS 781.70</name>
    <dbReference type="NCBI Taxonomy" id="1392243"/>
    <lineage>
        <taxon>Eukaryota</taxon>
        <taxon>Fungi</taxon>
        <taxon>Dikarya</taxon>
        <taxon>Ascomycota</taxon>
        <taxon>Pezizomycotina</taxon>
        <taxon>Dothideomycetes</taxon>
        <taxon>Dothideomycetes incertae sedis</taxon>
        <taxon>Eremomycetales</taxon>
        <taxon>Eremomycetaceae</taxon>
        <taxon>Eremomyces</taxon>
    </lineage>
</organism>
<evidence type="ECO:0000313" key="4">
    <source>
        <dbReference type="Proteomes" id="UP000504638"/>
    </source>
</evidence>
<keyword evidence="2" id="KW-0812">Transmembrane</keyword>
<gene>
    <name evidence="3 5" type="ORF">P152DRAFT_206068</name>
</gene>
<accession>A0A6G1FT02</accession>
<protein>
    <submittedName>
        <fullName evidence="3 5">Uncharacterized protein</fullName>
    </submittedName>
</protein>
<evidence type="ECO:0000313" key="5">
    <source>
        <dbReference type="RefSeq" id="XP_033530487.1"/>
    </source>
</evidence>
<reference evidence="3 5" key="1">
    <citation type="submission" date="2020-01" db="EMBL/GenBank/DDBJ databases">
        <authorList>
            <consortium name="DOE Joint Genome Institute"/>
            <person name="Haridas S."/>
            <person name="Albert R."/>
            <person name="Binder M."/>
            <person name="Bloem J."/>
            <person name="Labutti K."/>
            <person name="Salamov A."/>
            <person name="Andreopoulos B."/>
            <person name="Baker S.E."/>
            <person name="Barry K."/>
            <person name="Bills G."/>
            <person name="Bluhm B.H."/>
            <person name="Cannon C."/>
            <person name="Castanera R."/>
            <person name="Culley D.E."/>
            <person name="Daum C."/>
            <person name="Ezra D."/>
            <person name="Gonzalez J.B."/>
            <person name="Henrissat B."/>
            <person name="Kuo A."/>
            <person name="Liang C."/>
            <person name="Lipzen A."/>
            <person name="Lutzoni F."/>
            <person name="Magnuson J."/>
            <person name="Mondo S."/>
            <person name="Nolan M."/>
            <person name="Ohm R."/>
            <person name="Pangilinan J."/>
            <person name="Park H.-J."/>
            <person name="Ramirez L."/>
            <person name="Alfaro M."/>
            <person name="Sun H."/>
            <person name="Tritt A."/>
            <person name="Yoshinaga Y."/>
            <person name="Zwiers L.-H."/>
            <person name="Turgeon B.G."/>
            <person name="Goodwin S.B."/>
            <person name="Spatafora J.W."/>
            <person name="Crous P.W."/>
            <person name="Grigoriev I.V."/>
        </authorList>
    </citation>
    <scope>NUCLEOTIDE SEQUENCE</scope>
    <source>
        <strain evidence="3 5">CBS 781.70</strain>
    </source>
</reference>
<dbReference type="GO" id="GO:0016192">
    <property type="term" value="P:vesicle-mediated transport"/>
    <property type="evidence" value="ECO:0007669"/>
    <property type="project" value="TreeGrafter"/>
</dbReference>
<dbReference type="EMBL" id="ML975178">
    <property type="protein sequence ID" value="KAF1808856.1"/>
    <property type="molecule type" value="Genomic_DNA"/>
</dbReference>
<evidence type="ECO:0000256" key="2">
    <source>
        <dbReference type="SAM" id="Phobius"/>
    </source>
</evidence>
<keyword evidence="2" id="KW-1133">Transmembrane helix</keyword>
<dbReference type="Proteomes" id="UP000504638">
    <property type="component" value="Unplaced"/>
</dbReference>
<dbReference type="PANTHER" id="PTHR28187:SF1">
    <property type="entry name" value="PROTEIN RCR1-RELATED"/>
    <property type="match status" value="1"/>
</dbReference>
<reference evidence="5" key="2">
    <citation type="submission" date="2020-04" db="EMBL/GenBank/DDBJ databases">
        <authorList>
            <consortium name="NCBI Genome Project"/>
        </authorList>
    </citation>
    <scope>NUCLEOTIDE SEQUENCE</scope>
    <source>
        <strain evidence="5">CBS 781.70</strain>
    </source>
</reference>
<keyword evidence="2" id="KW-0472">Membrane</keyword>
<keyword evidence="4" id="KW-1185">Reference proteome</keyword>
<reference evidence="5" key="3">
    <citation type="submission" date="2025-04" db="UniProtKB">
        <authorList>
            <consortium name="RefSeq"/>
        </authorList>
    </citation>
    <scope>IDENTIFICATION</scope>
    <source>
        <strain evidence="5">CBS 781.70</strain>
    </source>
</reference>
<name>A0A6G1FT02_9PEZI</name>
<feature type="transmembrane region" description="Helical" evidence="2">
    <location>
        <begin position="42"/>
        <end position="64"/>
    </location>
</feature>
<dbReference type="GeneID" id="54414941"/>
<evidence type="ECO:0000313" key="3">
    <source>
        <dbReference type="EMBL" id="KAF1808856.1"/>
    </source>
</evidence>
<dbReference type="Pfam" id="PF12273">
    <property type="entry name" value="RCR"/>
    <property type="match status" value="1"/>
</dbReference>
<feature type="region of interest" description="Disordered" evidence="1">
    <location>
        <begin position="79"/>
        <end position="131"/>
    </location>
</feature>